<evidence type="ECO:0000256" key="2">
    <source>
        <dbReference type="HAMAP-Rule" id="MF_00460"/>
    </source>
</evidence>
<dbReference type="Proteomes" id="UP000054703">
    <property type="component" value="Unassembled WGS sequence"/>
</dbReference>
<dbReference type="EMBL" id="LNYU01000032">
    <property type="protein sequence ID" value="KTD63055.1"/>
    <property type="molecule type" value="Genomic_DNA"/>
</dbReference>
<dbReference type="Gene3D" id="3.10.20.280">
    <property type="entry name" value="RnfH-like"/>
    <property type="match status" value="1"/>
</dbReference>
<dbReference type="HAMAP" id="MF_00460">
    <property type="entry name" value="UPF0125_RnfH"/>
    <property type="match status" value="1"/>
</dbReference>
<reference evidence="3 4" key="1">
    <citation type="submission" date="2015-11" db="EMBL/GenBank/DDBJ databases">
        <title>Genomic analysis of 38 Legionella species identifies large and diverse effector repertoires.</title>
        <authorList>
            <person name="Burstein D."/>
            <person name="Amaro F."/>
            <person name="Zusman T."/>
            <person name="Lifshitz Z."/>
            <person name="Cohen O."/>
            <person name="Gilbert J.A."/>
            <person name="Pupko T."/>
            <person name="Shuman H.A."/>
            <person name="Segal G."/>
        </authorList>
    </citation>
    <scope>NUCLEOTIDE SEQUENCE [LARGE SCALE GENOMIC DNA]</scope>
    <source>
        <strain evidence="3 4">SC-63-C7</strain>
    </source>
</reference>
<dbReference type="STRING" id="45074.Lsan_1715"/>
<dbReference type="PANTHER" id="PTHR37483">
    <property type="entry name" value="UPF0125 PROTEIN RATB"/>
    <property type="match status" value="1"/>
</dbReference>
<dbReference type="OrthoDB" id="9796575at2"/>
<evidence type="ECO:0000313" key="3">
    <source>
        <dbReference type="EMBL" id="KTD63055.1"/>
    </source>
</evidence>
<dbReference type="Pfam" id="PF03658">
    <property type="entry name" value="Ub-RnfH"/>
    <property type="match status" value="1"/>
</dbReference>
<organism evidence="3 4">
    <name type="scientific">Legionella santicrucis</name>
    <dbReference type="NCBI Taxonomy" id="45074"/>
    <lineage>
        <taxon>Bacteria</taxon>
        <taxon>Pseudomonadati</taxon>
        <taxon>Pseudomonadota</taxon>
        <taxon>Gammaproteobacteria</taxon>
        <taxon>Legionellales</taxon>
        <taxon>Legionellaceae</taxon>
        <taxon>Legionella</taxon>
    </lineage>
</organism>
<dbReference type="InterPro" id="IPR016155">
    <property type="entry name" value="Mopterin_synth/thiamin_S_b"/>
</dbReference>
<dbReference type="InterPro" id="IPR005346">
    <property type="entry name" value="RnfH"/>
</dbReference>
<comment type="similarity">
    <text evidence="1 2">Belongs to the UPF0125 (RnfH) family.</text>
</comment>
<keyword evidence="4" id="KW-1185">Reference proteome</keyword>
<dbReference type="PANTHER" id="PTHR37483:SF1">
    <property type="entry name" value="UPF0125 PROTEIN RATB"/>
    <property type="match status" value="1"/>
</dbReference>
<dbReference type="SUPFAM" id="SSF54285">
    <property type="entry name" value="MoaD/ThiS"/>
    <property type="match status" value="1"/>
</dbReference>
<dbReference type="AlphaFoldDB" id="A0A0W0Z2G5"/>
<evidence type="ECO:0000256" key="1">
    <source>
        <dbReference type="ARBA" id="ARBA00010645"/>
    </source>
</evidence>
<evidence type="ECO:0000313" key="4">
    <source>
        <dbReference type="Proteomes" id="UP000054703"/>
    </source>
</evidence>
<dbReference type="PATRIC" id="fig|45074.5.peg.1820"/>
<proteinExistence type="inferred from homology"/>
<sequence>MIKVEVVYVPLTKAVIHRALDLKLGATVSDAIHASEIYLIYPETRSFPVGIFSKQVSLEQVLKEGDRIEIYRPLILDPKESRRKKANVLSEKNKS</sequence>
<comment type="caution">
    <text evidence="3">The sequence shown here is derived from an EMBL/GenBank/DDBJ whole genome shotgun (WGS) entry which is preliminary data.</text>
</comment>
<protein>
    <recommendedName>
        <fullName evidence="2">UPF0125 protein Lsan_1715</fullName>
    </recommendedName>
</protein>
<accession>A0A0W0Z2G5</accession>
<name>A0A0W0Z2G5_9GAMM</name>
<dbReference type="NCBIfam" id="NF002490">
    <property type="entry name" value="PRK01777.1"/>
    <property type="match status" value="1"/>
</dbReference>
<gene>
    <name evidence="3" type="primary">pasI</name>
    <name evidence="3" type="ORF">Lsan_1715</name>
</gene>
<dbReference type="InterPro" id="IPR037021">
    <property type="entry name" value="RnfH_sf"/>
</dbReference>
<dbReference type="RefSeq" id="WP_058514013.1">
    <property type="nucleotide sequence ID" value="NZ_CAAAIH010000002.1"/>
</dbReference>